<name>A0A0F0LWG1_9MICO</name>
<reference evidence="1 2" key="1">
    <citation type="submission" date="2015-02" db="EMBL/GenBank/DDBJ databases">
        <title>Draft genome sequences of ten Microbacterium spp. with emphasis on heavy metal contaminated environments.</title>
        <authorList>
            <person name="Corretto E."/>
        </authorList>
    </citation>
    <scope>NUCLEOTIDE SEQUENCE [LARGE SCALE GENOMIC DNA]</scope>
    <source>
        <strain evidence="1 2">DSM 18659</strain>
    </source>
</reference>
<evidence type="ECO:0000313" key="1">
    <source>
        <dbReference type="EMBL" id="KJL37039.1"/>
    </source>
</evidence>
<dbReference type="EMBL" id="JYIY01000069">
    <property type="protein sequence ID" value="KJL37039.1"/>
    <property type="molecule type" value="Genomic_DNA"/>
</dbReference>
<dbReference type="STRING" id="400772.RR49_01151"/>
<keyword evidence="2" id="KW-1185">Reference proteome</keyword>
<sequence>MTLTPSWPGVSGAATTTHVRKALSGLFATSATGALRAGILSGASALVTARSDMNVDVQPFTGVASQFGGAIIFANDGVIQLDAPLISPTAGTNFYVVYAKQNEHTSPGTDANDAQVASAALSTVDFATARAALPPGALELATVQMPAGKASTNASGVIILPSYTYTAPAGAVVPVRNSDERAAWAPADGDLCFQIDTEVMYQRLSGNWAPIGSGVALLSQTGSGTSAEIPATTAGTTVLTKTFTGTGGLVAITAAGRIYTGSELQGGIKILIDGVPVGGETPYDTVTGTGIAVGTHFSRTVFTRAASGTRTVTLVISNTQPNTASAYGLMLEVFEM</sequence>
<evidence type="ECO:0000313" key="2">
    <source>
        <dbReference type="Proteomes" id="UP000033451"/>
    </source>
</evidence>
<comment type="caution">
    <text evidence="1">The sequence shown here is derived from an EMBL/GenBank/DDBJ whole genome shotgun (WGS) entry which is preliminary data.</text>
</comment>
<gene>
    <name evidence="1" type="ORF">RR49_01151</name>
</gene>
<proteinExistence type="predicted"/>
<dbReference type="RefSeq" id="WP_045247105.1">
    <property type="nucleotide sequence ID" value="NZ_JYIY01000069.1"/>
</dbReference>
<protein>
    <submittedName>
        <fullName evidence="1">Uncharacterized protein</fullName>
    </submittedName>
</protein>
<accession>A0A0F0LWG1</accession>
<dbReference type="AlphaFoldDB" id="A0A0F0LWG1"/>
<dbReference type="PATRIC" id="fig|400772.4.peg.1174"/>
<dbReference type="Proteomes" id="UP000033451">
    <property type="component" value="Unassembled WGS sequence"/>
</dbReference>
<dbReference type="OrthoDB" id="5081443at2"/>
<organism evidence="1 2">
    <name type="scientific">Microbacterium ginsengisoli</name>
    <dbReference type="NCBI Taxonomy" id="400772"/>
    <lineage>
        <taxon>Bacteria</taxon>
        <taxon>Bacillati</taxon>
        <taxon>Actinomycetota</taxon>
        <taxon>Actinomycetes</taxon>
        <taxon>Micrococcales</taxon>
        <taxon>Microbacteriaceae</taxon>
        <taxon>Microbacterium</taxon>
    </lineage>
</organism>